<dbReference type="Proteomes" id="UP001066276">
    <property type="component" value="Chromosome 1_2"/>
</dbReference>
<comment type="caution">
    <text evidence="2">The sequence shown here is derived from an EMBL/GenBank/DDBJ whole genome shotgun (WGS) entry which is preliminary data.</text>
</comment>
<keyword evidence="3" id="KW-1185">Reference proteome</keyword>
<name>A0AAV7W4Y4_PLEWA</name>
<proteinExistence type="predicted"/>
<evidence type="ECO:0000256" key="1">
    <source>
        <dbReference type="SAM" id="MobiDB-lite"/>
    </source>
</evidence>
<dbReference type="AlphaFoldDB" id="A0AAV7W4Y4"/>
<evidence type="ECO:0000313" key="3">
    <source>
        <dbReference type="Proteomes" id="UP001066276"/>
    </source>
</evidence>
<feature type="compositionally biased region" description="Basic residues" evidence="1">
    <location>
        <begin position="16"/>
        <end position="26"/>
    </location>
</feature>
<protein>
    <submittedName>
        <fullName evidence="2">Uncharacterized protein</fullName>
    </submittedName>
</protein>
<accession>A0AAV7W4Y4</accession>
<gene>
    <name evidence="2" type="ORF">NDU88_003942</name>
</gene>
<evidence type="ECO:0000313" key="2">
    <source>
        <dbReference type="EMBL" id="KAJ1208558.1"/>
    </source>
</evidence>
<dbReference type="EMBL" id="JANPWB010000002">
    <property type="protein sequence ID" value="KAJ1208558.1"/>
    <property type="molecule type" value="Genomic_DNA"/>
</dbReference>
<sequence length="119" mass="13740">MKNENFQMLRGASGSLRKRKKARKLGSSHTKERSTSPPNPFQFNPENIIHPRSADWAQAHYLHDKLRKGFDKEVRNRLRAECPRPEIPDKVAETSDIDPSMLTFLKKFAKDPKKGIDRA</sequence>
<reference evidence="2" key="1">
    <citation type="journal article" date="2022" name="bioRxiv">
        <title>Sequencing and chromosome-scale assembly of the giantPleurodeles waltlgenome.</title>
        <authorList>
            <person name="Brown T."/>
            <person name="Elewa A."/>
            <person name="Iarovenko S."/>
            <person name="Subramanian E."/>
            <person name="Araus A.J."/>
            <person name="Petzold A."/>
            <person name="Susuki M."/>
            <person name="Suzuki K.-i.T."/>
            <person name="Hayashi T."/>
            <person name="Toyoda A."/>
            <person name="Oliveira C."/>
            <person name="Osipova E."/>
            <person name="Leigh N.D."/>
            <person name="Simon A."/>
            <person name="Yun M.H."/>
        </authorList>
    </citation>
    <scope>NUCLEOTIDE SEQUENCE</scope>
    <source>
        <strain evidence="2">20211129_DDA</strain>
        <tissue evidence="2">Liver</tissue>
    </source>
</reference>
<organism evidence="2 3">
    <name type="scientific">Pleurodeles waltl</name>
    <name type="common">Iberian ribbed newt</name>
    <dbReference type="NCBI Taxonomy" id="8319"/>
    <lineage>
        <taxon>Eukaryota</taxon>
        <taxon>Metazoa</taxon>
        <taxon>Chordata</taxon>
        <taxon>Craniata</taxon>
        <taxon>Vertebrata</taxon>
        <taxon>Euteleostomi</taxon>
        <taxon>Amphibia</taxon>
        <taxon>Batrachia</taxon>
        <taxon>Caudata</taxon>
        <taxon>Salamandroidea</taxon>
        <taxon>Salamandridae</taxon>
        <taxon>Pleurodelinae</taxon>
        <taxon>Pleurodeles</taxon>
    </lineage>
</organism>
<feature type="region of interest" description="Disordered" evidence="1">
    <location>
        <begin position="1"/>
        <end position="47"/>
    </location>
</feature>